<evidence type="ECO:0000256" key="6">
    <source>
        <dbReference type="ARBA" id="ARBA00044504"/>
    </source>
</evidence>
<dbReference type="PANTHER" id="PTHR11654">
    <property type="entry name" value="OLIGOPEPTIDE TRANSPORTER-RELATED"/>
    <property type="match status" value="1"/>
</dbReference>
<comment type="similarity">
    <text evidence="2">Belongs to the major facilitator superfamily. Proton-dependent oligopeptide transporter (POT/PTR) (TC 2.A.17) family.</text>
</comment>
<dbReference type="Pfam" id="PF00854">
    <property type="entry name" value="PTR2"/>
    <property type="match status" value="2"/>
</dbReference>
<feature type="transmembrane region" description="Helical" evidence="7">
    <location>
        <begin position="153"/>
        <end position="174"/>
    </location>
</feature>
<evidence type="ECO:0000256" key="4">
    <source>
        <dbReference type="ARBA" id="ARBA00022989"/>
    </source>
</evidence>
<dbReference type="InterPro" id="IPR036259">
    <property type="entry name" value="MFS_trans_sf"/>
</dbReference>
<name>A0ABC8R2R7_9AQUA</name>
<evidence type="ECO:0000256" key="1">
    <source>
        <dbReference type="ARBA" id="ARBA00004141"/>
    </source>
</evidence>
<comment type="caution">
    <text evidence="8">The sequence shown here is derived from an EMBL/GenBank/DDBJ whole genome shotgun (WGS) entry which is preliminary data.</text>
</comment>
<comment type="subcellular location">
    <subcellularLocation>
        <location evidence="1">Membrane</location>
        <topology evidence="1">Multi-pass membrane protein</topology>
    </subcellularLocation>
</comment>
<keyword evidence="9" id="KW-1185">Reference proteome</keyword>
<dbReference type="Proteomes" id="UP001642360">
    <property type="component" value="Unassembled WGS sequence"/>
</dbReference>
<keyword evidence="3 7" id="KW-0812">Transmembrane</keyword>
<organism evidence="8 9">
    <name type="scientific">Ilex paraguariensis</name>
    <name type="common">yerba mate</name>
    <dbReference type="NCBI Taxonomy" id="185542"/>
    <lineage>
        <taxon>Eukaryota</taxon>
        <taxon>Viridiplantae</taxon>
        <taxon>Streptophyta</taxon>
        <taxon>Embryophyta</taxon>
        <taxon>Tracheophyta</taxon>
        <taxon>Spermatophyta</taxon>
        <taxon>Magnoliopsida</taxon>
        <taxon>eudicotyledons</taxon>
        <taxon>Gunneridae</taxon>
        <taxon>Pentapetalae</taxon>
        <taxon>asterids</taxon>
        <taxon>campanulids</taxon>
        <taxon>Aquifoliales</taxon>
        <taxon>Aquifoliaceae</taxon>
        <taxon>Ilex</taxon>
    </lineage>
</organism>
<evidence type="ECO:0000256" key="7">
    <source>
        <dbReference type="SAM" id="Phobius"/>
    </source>
</evidence>
<dbReference type="GO" id="GO:0016020">
    <property type="term" value="C:membrane"/>
    <property type="evidence" value="ECO:0007669"/>
    <property type="project" value="UniProtKB-SubCell"/>
</dbReference>
<dbReference type="AlphaFoldDB" id="A0ABC8R2R7"/>
<dbReference type="InterPro" id="IPR000109">
    <property type="entry name" value="POT_fam"/>
</dbReference>
<accession>A0ABC8R2R7</accession>
<feature type="transmembrane region" description="Helical" evidence="7">
    <location>
        <begin position="109"/>
        <end position="130"/>
    </location>
</feature>
<dbReference type="EMBL" id="CAUOFW020000874">
    <property type="protein sequence ID" value="CAK9138287.1"/>
    <property type="molecule type" value="Genomic_DNA"/>
</dbReference>
<reference evidence="8 9" key="1">
    <citation type="submission" date="2024-02" db="EMBL/GenBank/DDBJ databases">
        <authorList>
            <person name="Vignale AGUSTIN F."/>
            <person name="Sosa J E."/>
            <person name="Modenutti C."/>
        </authorList>
    </citation>
    <scope>NUCLEOTIDE SEQUENCE [LARGE SCALE GENOMIC DNA]</scope>
</reference>
<evidence type="ECO:0000313" key="8">
    <source>
        <dbReference type="EMBL" id="CAK9138287.1"/>
    </source>
</evidence>
<dbReference type="Gene3D" id="1.20.1250.20">
    <property type="entry name" value="MFS general substrate transporter like domains"/>
    <property type="match status" value="1"/>
</dbReference>
<protein>
    <submittedName>
        <fullName evidence="8">Uncharacterized protein</fullName>
    </submittedName>
</protein>
<keyword evidence="5 7" id="KW-0472">Membrane</keyword>
<evidence type="ECO:0000313" key="9">
    <source>
        <dbReference type="Proteomes" id="UP001642360"/>
    </source>
</evidence>
<evidence type="ECO:0000256" key="3">
    <source>
        <dbReference type="ARBA" id="ARBA00022692"/>
    </source>
</evidence>
<proteinExistence type="inferred from homology"/>
<evidence type="ECO:0000256" key="5">
    <source>
        <dbReference type="ARBA" id="ARBA00023136"/>
    </source>
</evidence>
<keyword evidence="4 7" id="KW-1133">Transmembrane helix</keyword>
<feature type="transmembrane region" description="Helical" evidence="7">
    <location>
        <begin position="195"/>
        <end position="213"/>
    </location>
</feature>
<gene>
    <name evidence="8" type="ORF">ILEXP_LOCUS5388</name>
</gene>
<sequence>MMLTRKDDDSRFFDKATIIAPEDQIKTDGSAANPWRLCGMQQGEEVKCLPRMIPIWVAGILFQVSVVQQQNYVVFQALQSSRRRSGFKIPAATYNVFAINTKQEDGITLLQRMGIGLALLILSMLVSALVETRRRNLAFTTRPTLGFEPRKGAISSMSFWYISQLALIGLAKGFTFIGKNELFLQTVPRKHEEHYCCIFGAVWCGIVELFVYINSINRSQDNPNRGERKLVGGRSQQGKIGLLLQFYSLVAALMALNLVYFLVSAKWYKHKETAKIPKT</sequence>
<comment type="similarity">
    <text evidence="6">Belongs to the major facilitator superfamily. Phosphate:H(+) symporter (TC 2.A.1.9) family.</text>
</comment>
<evidence type="ECO:0000256" key="2">
    <source>
        <dbReference type="ARBA" id="ARBA00005982"/>
    </source>
</evidence>
<feature type="transmembrane region" description="Helical" evidence="7">
    <location>
        <begin position="240"/>
        <end position="263"/>
    </location>
</feature>